<dbReference type="Proteomes" id="UP000310719">
    <property type="component" value="Chromosome"/>
</dbReference>
<evidence type="ECO:0000256" key="1">
    <source>
        <dbReference type="SAM" id="MobiDB-lite"/>
    </source>
</evidence>
<feature type="region of interest" description="Disordered" evidence="1">
    <location>
        <begin position="61"/>
        <end position="101"/>
    </location>
</feature>
<name>A0A4U9I063_9ENTR</name>
<accession>A0A4U9I063</accession>
<proteinExistence type="predicted"/>
<feature type="compositionally biased region" description="Basic and acidic residues" evidence="1">
    <location>
        <begin position="64"/>
        <end position="75"/>
    </location>
</feature>
<evidence type="ECO:0000313" key="2">
    <source>
        <dbReference type="EMBL" id="VTP69371.1"/>
    </source>
</evidence>
<gene>
    <name evidence="2" type="ORF">NCTC13032_04273</name>
</gene>
<dbReference type="EMBL" id="LR590464">
    <property type="protein sequence ID" value="VTP69371.1"/>
    <property type="molecule type" value="Genomic_DNA"/>
</dbReference>
<evidence type="ECO:0000313" key="3">
    <source>
        <dbReference type="Proteomes" id="UP000310719"/>
    </source>
</evidence>
<dbReference type="AlphaFoldDB" id="A0A4U9I063"/>
<protein>
    <submittedName>
        <fullName evidence="2">Uncharacterized protein</fullName>
    </submittedName>
</protein>
<organism evidence="2 3">
    <name type="scientific">Leclercia adecarboxylata</name>
    <dbReference type="NCBI Taxonomy" id="83655"/>
    <lineage>
        <taxon>Bacteria</taxon>
        <taxon>Pseudomonadati</taxon>
        <taxon>Pseudomonadota</taxon>
        <taxon>Gammaproteobacteria</taxon>
        <taxon>Enterobacterales</taxon>
        <taxon>Enterobacteriaceae</taxon>
        <taxon>Leclercia</taxon>
    </lineage>
</organism>
<sequence>MIKVAQPIASAVAMMFTCRNASPTAYRHCIKAGGDRRGDQQPEAVTLNRLVVTDIIANTFDNHTSAEEGQQDKSDPVVPFQHELAGKHPQTPADQRRQGFE</sequence>
<reference evidence="2 3" key="1">
    <citation type="submission" date="2019-05" db="EMBL/GenBank/DDBJ databases">
        <authorList>
            <consortium name="Pathogen Informatics"/>
        </authorList>
    </citation>
    <scope>NUCLEOTIDE SEQUENCE [LARGE SCALE GENOMIC DNA]</scope>
    <source>
        <strain evidence="2 3">NCTC13032</strain>
    </source>
</reference>